<name>A0A366EFN8_9BACI</name>
<evidence type="ECO:0000313" key="2">
    <source>
        <dbReference type="Proteomes" id="UP000252118"/>
    </source>
</evidence>
<protein>
    <submittedName>
        <fullName evidence="1">Uncharacterized protein</fullName>
    </submittedName>
</protein>
<comment type="caution">
    <text evidence="1">The sequence shown here is derived from an EMBL/GenBank/DDBJ whole genome shotgun (WGS) entry which is preliminary data.</text>
</comment>
<evidence type="ECO:0000313" key="1">
    <source>
        <dbReference type="EMBL" id="RBP01214.1"/>
    </source>
</evidence>
<organism evidence="1 2">
    <name type="scientific">Rossellomorea aquimaris</name>
    <dbReference type="NCBI Taxonomy" id="189382"/>
    <lineage>
        <taxon>Bacteria</taxon>
        <taxon>Bacillati</taxon>
        <taxon>Bacillota</taxon>
        <taxon>Bacilli</taxon>
        <taxon>Bacillales</taxon>
        <taxon>Bacillaceae</taxon>
        <taxon>Rossellomorea</taxon>
    </lineage>
</organism>
<proteinExistence type="predicted"/>
<dbReference type="Proteomes" id="UP000252118">
    <property type="component" value="Unassembled WGS sequence"/>
</dbReference>
<sequence>MKKTDDVIAEFKAATNEKCTTYDLGIIQIDPERIIALSLEEEDINDDRKMRILKEKVEEYGWTNEGPFGFALLQFPNGDLAVTGGGNHRAYLSKELKKQGKLEFVKANVFKVVYTDRLPKDTLKRLNQLESIIDSESVEDEELLNDLIKQRHDILSNISQ</sequence>
<accession>A0A366EFN8</accession>
<dbReference type="RefSeq" id="WP_113970927.1">
    <property type="nucleotide sequence ID" value="NZ_QNRJ01000020.1"/>
</dbReference>
<reference evidence="1 2" key="1">
    <citation type="submission" date="2018-06" db="EMBL/GenBank/DDBJ databases">
        <title>Freshwater and sediment microbial communities from various areas in North America, analyzing microbe dynamics in response to fracking.</title>
        <authorList>
            <person name="Lamendella R."/>
        </authorList>
    </citation>
    <scope>NUCLEOTIDE SEQUENCE [LARGE SCALE GENOMIC DNA]</scope>
    <source>
        <strain evidence="1 2">97B</strain>
    </source>
</reference>
<dbReference type="AlphaFoldDB" id="A0A366EFN8"/>
<dbReference type="EMBL" id="QNRJ01000020">
    <property type="protein sequence ID" value="RBP01214.1"/>
    <property type="molecule type" value="Genomic_DNA"/>
</dbReference>
<dbReference type="OrthoDB" id="2888905at2"/>
<gene>
    <name evidence="1" type="ORF">DET59_12015</name>
</gene>